<feature type="transmembrane region" description="Helical" evidence="1">
    <location>
        <begin position="21"/>
        <end position="44"/>
    </location>
</feature>
<keyword evidence="1" id="KW-1133">Transmembrane helix</keyword>
<gene>
    <name evidence="2" type="ORF">EFL26_16715</name>
</gene>
<feature type="transmembrane region" description="Helical" evidence="1">
    <location>
        <begin position="274"/>
        <end position="297"/>
    </location>
</feature>
<keyword evidence="3" id="KW-1185">Reference proteome</keyword>
<dbReference type="EMBL" id="RJSF01000043">
    <property type="protein sequence ID" value="RNM13068.1"/>
    <property type="molecule type" value="Genomic_DNA"/>
</dbReference>
<organism evidence="2 3">
    <name type="scientific">Nocardioides pocheonensis</name>
    <dbReference type="NCBI Taxonomy" id="661485"/>
    <lineage>
        <taxon>Bacteria</taxon>
        <taxon>Bacillati</taxon>
        <taxon>Actinomycetota</taxon>
        <taxon>Actinomycetes</taxon>
        <taxon>Propionibacteriales</taxon>
        <taxon>Nocardioidaceae</taxon>
        <taxon>Nocardioides</taxon>
    </lineage>
</organism>
<evidence type="ECO:0008006" key="4">
    <source>
        <dbReference type="Google" id="ProtNLM"/>
    </source>
</evidence>
<dbReference type="AlphaFoldDB" id="A0A3N0GLQ2"/>
<evidence type="ECO:0000313" key="2">
    <source>
        <dbReference type="EMBL" id="RNM13068.1"/>
    </source>
</evidence>
<feature type="transmembrane region" description="Helical" evidence="1">
    <location>
        <begin position="157"/>
        <end position="173"/>
    </location>
</feature>
<evidence type="ECO:0000313" key="3">
    <source>
        <dbReference type="Proteomes" id="UP000279994"/>
    </source>
</evidence>
<accession>A0A3N0GLQ2</accession>
<feature type="transmembrane region" description="Helical" evidence="1">
    <location>
        <begin position="309"/>
        <end position="337"/>
    </location>
</feature>
<feature type="transmembrane region" description="Helical" evidence="1">
    <location>
        <begin position="105"/>
        <end position="124"/>
    </location>
</feature>
<keyword evidence="1" id="KW-0812">Transmembrane</keyword>
<proteinExistence type="predicted"/>
<protein>
    <recommendedName>
        <fullName evidence="4">DUF2029 domain-containing protein</fullName>
    </recommendedName>
</protein>
<feature type="transmembrane region" description="Helical" evidence="1">
    <location>
        <begin position="357"/>
        <end position="383"/>
    </location>
</feature>
<dbReference type="Proteomes" id="UP000279994">
    <property type="component" value="Unassembled WGS sequence"/>
</dbReference>
<sequence length="393" mass="40663">MVNGPPSHRLLPYCRSVVARRLIGGSGPTVGALVVVAAWTAWWASRAWSVSGLSWHFFADGGRWLTGPHALHVYADHPELQTGPLSLLVAACLRVLPSGAAEKTALVAMTAAGPLLLAALVPLLPTARRTVRVLLAGLVLAPAWTVLSVRWGHLDDVLALIAVVAAVHALCAGRPVLAGLAVAAAIACKPWALGTVGLLLSLPASAWAGSVATAVLGTSAAWLPFVLADSATLTALRPNVALVPSSGLHALGVRGTVVPGWGRTAQLLGSTVTAAVAGLTGRWPGVLLVTVAVRLALDPQDNAYYVGSAALAAVLFDLLGTTWTVPWTTLVTVVVLWQPFVTDYAHRMTTTHGLTHWWFAHPGAVGATHVGWSVAAVTLVLLVPGVGRARESV</sequence>
<reference evidence="2 3" key="1">
    <citation type="submission" date="2018-11" db="EMBL/GenBank/DDBJ databases">
        <authorList>
            <person name="Li F."/>
        </authorList>
    </citation>
    <scope>NUCLEOTIDE SEQUENCE [LARGE SCALE GENOMIC DNA]</scope>
    <source>
        <strain evidence="2 3">Gsoil 818</strain>
    </source>
</reference>
<keyword evidence="1" id="KW-0472">Membrane</keyword>
<comment type="caution">
    <text evidence="2">The sequence shown here is derived from an EMBL/GenBank/DDBJ whole genome shotgun (WGS) entry which is preliminary data.</text>
</comment>
<feature type="transmembrane region" description="Helical" evidence="1">
    <location>
        <begin position="131"/>
        <end position="151"/>
    </location>
</feature>
<name>A0A3N0GLQ2_9ACTN</name>
<evidence type="ECO:0000256" key="1">
    <source>
        <dbReference type="SAM" id="Phobius"/>
    </source>
</evidence>